<evidence type="ECO:0000256" key="2">
    <source>
        <dbReference type="ARBA" id="ARBA00007942"/>
    </source>
</evidence>
<evidence type="ECO:0000256" key="11">
    <source>
        <dbReference type="ARBA" id="ARBA00035686"/>
    </source>
</evidence>
<dbReference type="PANTHER" id="PTHR32196:SF32">
    <property type="entry name" value="XYLOSE TRANSPORT SYSTEM PERMEASE PROTEIN XYLH"/>
    <property type="match status" value="1"/>
</dbReference>
<keyword evidence="4" id="KW-1003">Cell membrane</keyword>
<evidence type="ECO:0000256" key="8">
    <source>
        <dbReference type="ARBA" id="ARBA00022989"/>
    </source>
</evidence>
<keyword evidence="8 12" id="KW-1133">Transmembrane helix</keyword>
<accession>A0A4U9D087</accession>
<sequence length="249" mass="26829">MLMLGEIDLSVGSMSGLASAIVGVLWVNAGWPVAAAIGVALLCGIAVGLIYALLYNRVGMPSFVATLAGLLALLGMQLYILGPSGSINLPYASPLVRFGQLMVMPGWFSHTMALLPGLALLTFGLKTRVRRLQANLSAESVSSLLLRAVLLTVIFEAAVFYLNLGRGVPWIFGLFVAAAMVLNYALKRTKWGRSMFAVGGNREAARRSGINVRAIYVSAFCSARRWRHSGGFWRLHVWPQPASRPVPAR</sequence>
<dbReference type="AlphaFoldDB" id="A0A4U9D087"/>
<keyword evidence="9 12" id="KW-0472">Membrane</keyword>
<feature type="transmembrane region" description="Helical" evidence="12">
    <location>
        <begin position="62"/>
        <end position="81"/>
    </location>
</feature>
<evidence type="ECO:0000256" key="10">
    <source>
        <dbReference type="ARBA" id="ARBA00035611"/>
    </source>
</evidence>
<feature type="transmembrane region" description="Helical" evidence="12">
    <location>
        <begin position="144"/>
        <end position="162"/>
    </location>
</feature>
<keyword evidence="7 12" id="KW-0812">Transmembrane</keyword>
<evidence type="ECO:0000256" key="5">
    <source>
        <dbReference type="ARBA" id="ARBA00022519"/>
    </source>
</evidence>
<evidence type="ECO:0000256" key="7">
    <source>
        <dbReference type="ARBA" id="ARBA00022692"/>
    </source>
</evidence>
<dbReference type="Pfam" id="PF02653">
    <property type="entry name" value="BPD_transp_2"/>
    <property type="match status" value="1"/>
</dbReference>
<evidence type="ECO:0000256" key="1">
    <source>
        <dbReference type="ARBA" id="ARBA00004429"/>
    </source>
</evidence>
<dbReference type="GO" id="GO:0005886">
    <property type="term" value="C:plasma membrane"/>
    <property type="evidence" value="ECO:0007669"/>
    <property type="project" value="UniProtKB-SubCell"/>
</dbReference>
<evidence type="ECO:0000256" key="4">
    <source>
        <dbReference type="ARBA" id="ARBA00022475"/>
    </source>
</evidence>
<evidence type="ECO:0000256" key="6">
    <source>
        <dbReference type="ARBA" id="ARBA00022597"/>
    </source>
</evidence>
<comment type="subcellular location">
    <subcellularLocation>
        <location evidence="1">Cell inner membrane</location>
        <topology evidence="1">Multi-pass membrane protein</topology>
    </subcellularLocation>
</comment>
<reference evidence="13 14" key="1">
    <citation type="submission" date="2019-04" db="EMBL/GenBank/DDBJ databases">
        <authorList>
            <consortium name="Pathogen Informatics"/>
        </authorList>
    </citation>
    <scope>NUCLEOTIDE SEQUENCE [LARGE SCALE GENOMIC DNA]</scope>
    <source>
        <strain evidence="13 14">NCTC9185</strain>
    </source>
</reference>
<evidence type="ECO:0000256" key="3">
    <source>
        <dbReference type="ARBA" id="ARBA00022448"/>
    </source>
</evidence>
<name>A0A4U9D087_RAOTE</name>
<evidence type="ECO:0000313" key="13">
    <source>
        <dbReference type="EMBL" id="VTN11689.1"/>
    </source>
</evidence>
<keyword evidence="3" id="KW-0813">Transport</keyword>
<feature type="transmembrane region" description="Helical" evidence="12">
    <location>
        <begin position="168"/>
        <end position="186"/>
    </location>
</feature>
<evidence type="ECO:0000313" key="14">
    <source>
        <dbReference type="Proteomes" id="UP000339249"/>
    </source>
</evidence>
<dbReference type="InterPro" id="IPR001851">
    <property type="entry name" value="ABC_transp_permease"/>
</dbReference>
<feature type="transmembrane region" description="Helical" evidence="12">
    <location>
        <begin position="101"/>
        <end position="123"/>
    </location>
</feature>
<comment type="similarity">
    <text evidence="2">Belongs to the binding-protein-dependent transport system permease family. AraH/RbsC subfamily.</text>
</comment>
<evidence type="ECO:0000256" key="9">
    <source>
        <dbReference type="ARBA" id="ARBA00023136"/>
    </source>
</evidence>
<dbReference type="EMBL" id="CABDVU010000001">
    <property type="protein sequence ID" value="VTN11689.1"/>
    <property type="molecule type" value="Genomic_DNA"/>
</dbReference>
<dbReference type="PANTHER" id="PTHR32196">
    <property type="entry name" value="ABC TRANSPORTER PERMEASE PROTEIN YPHD-RELATED-RELATED"/>
    <property type="match status" value="1"/>
</dbReference>
<proteinExistence type="inferred from homology"/>
<feature type="transmembrane region" description="Helical" evidence="12">
    <location>
        <begin position="33"/>
        <end position="55"/>
    </location>
</feature>
<organism evidence="13 14">
    <name type="scientific">Raoultella terrigena</name>
    <name type="common">Klebsiella terrigena</name>
    <dbReference type="NCBI Taxonomy" id="577"/>
    <lineage>
        <taxon>Bacteria</taxon>
        <taxon>Pseudomonadati</taxon>
        <taxon>Pseudomonadota</taxon>
        <taxon>Gammaproteobacteria</taxon>
        <taxon>Enterobacterales</taxon>
        <taxon>Enterobacteriaceae</taxon>
        <taxon>Klebsiella/Raoultella group</taxon>
        <taxon>Raoultella</taxon>
    </lineage>
</organism>
<gene>
    <name evidence="13" type="primary">xylH_1</name>
    <name evidence="13" type="ORF">NCTC9185_03647</name>
</gene>
<dbReference type="GO" id="GO:0022857">
    <property type="term" value="F:transmembrane transporter activity"/>
    <property type="evidence" value="ECO:0007669"/>
    <property type="project" value="InterPro"/>
</dbReference>
<protein>
    <recommendedName>
        <fullName evidence="11">Xylose transport system permease protein XylH</fullName>
    </recommendedName>
</protein>
<keyword evidence="6" id="KW-0762">Sugar transport</keyword>
<evidence type="ECO:0000256" key="12">
    <source>
        <dbReference type="SAM" id="Phobius"/>
    </source>
</evidence>
<comment type="function">
    <text evidence="10">Part of the binding-protein-dependent transport system for D-xylose. Probably responsible for the translocation of the substrate across the membrane.</text>
</comment>
<feature type="transmembrane region" description="Helical" evidence="12">
    <location>
        <begin position="7"/>
        <end position="27"/>
    </location>
</feature>
<dbReference type="Proteomes" id="UP000339249">
    <property type="component" value="Unassembled WGS sequence"/>
</dbReference>
<keyword evidence="5" id="KW-0997">Cell inner membrane</keyword>